<feature type="compositionally biased region" description="Acidic residues" evidence="1">
    <location>
        <begin position="794"/>
        <end position="803"/>
    </location>
</feature>
<feature type="compositionally biased region" description="Polar residues" evidence="1">
    <location>
        <begin position="695"/>
        <end position="708"/>
    </location>
</feature>
<dbReference type="EMBL" id="NHYD01001201">
    <property type="protein sequence ID" value="PPQ91933.1"/>
    <property type="molecule type" value="Genomic_DNA"/>
</dbReference>
<dbReference type="AlphaFoldDB" id="A0A409XMC0"/>
<dbReference type="Proteomes" id="UP000283269">
    <property type="component" value="Unassembled WGS sequence"/>
</dbReference>
<dbReference type="InParanoid" id="A0A409XMC0"/>
<feature type="compositionally biased region" description="Basic and acidic residues" evidence="1">
    <location>
        <begin position="513"/>
        <end position="528"/>
    </location>
</feature>
<feature type="compositionally biased region" description="Low complexity" evidence="1">
    <location>
        <begin position="628"/>
        <end position="637"/>
    </location>
</feature>
<feature type="region of interest" description="Disordered" evidence="1">
    <location>
        <begin position="568"/>
        <end position="757"/>
    </location>
</feature>
<feature type="compositionally biased region" description="Low complexity" evidence="1">
    <location>
        <begin position="339"/>
        <end position="348"/>
    </location>
</feature>
<evidence type="ECO:0000313" key="2">
    <source>
        <dbReference type="EMBL" id="PPQ91933.1"/>
    </source>
</evidence>
<feature type="compositionally biased region" description="Basic and acidic residues" evidence="1">
    <location>
        <begin position="574"/>
        <end position="588"/>
    </location>
</feature>
<accession>A0A409XMC0</accession>
<protein>
    <submittedName>
        <fullName evidence="2">Uncharacterized protein</fullName>
    </submittedName>
</protein>
<feature type="region of interest" description="Disordered" evidence="1">
    <location>
        <begin position="461"/>
        <end position="483"/>
    </location>
</feature>
<reference evidence="2 3" key="1">
    <citation type="journal article" date="2018" name="Evol. Lett.">
        <title>Horizontal gene cluster transfer increased hallucinogenic mushroom diversity.</title>
        <authorList>
            <person name="Reynolds H.T."/>
            <person name="Vijayakumar V."/>
            <person name="Gluck-Thaler E."/>
            <person name="Korotkin H.B."/>
            <person name="Matheny P.B."/>
            <person name="Slot J.C."/>
        </authorList>
    </citation>
    <scope>NUCLEOTIDE SEQUENCE [LARGE SCALE GENOMIC DNA]</scope>
    <source>
        <strain evidence="2 3">2631</strain>
    </source>
</reference>
<feature type="compositionally biased region" description="Low complexity" evidence="1">
    <location>
        <begin position="461"/>
        <end position="473"/>
    </location>
</feature>
<comment type="caution">
    <text evidence="2">The sequence shown here is derived from an EMBL/GenBank/DDBJ whole genome shotgun (WGS) entry which is preliminary data.</text>
</comment>
<evidence type="ECO:0000313" key="3">
    <source>
        <dbReference type="Proteomes" id="UP000283269"/>
    </source>
</evidence>
<feature type="compositionally biased region" description="Polar residues" evidence="1">
    <location>
        <begin position="747"/>
        <end position="757"/>
    </location>
</feature>
<feature type="compositionally biased region" description="Pro residues" evidence="1">
    <location>
        <begin position="604"/>
        <end position="614"/>
    </location>
</feature>
<feature type="region of interest" description="Disordered" evidence="1">
    <location>
        <begin position="242"/>
        <end position="373"/>
    </location>
</feature>
<feature type="region of interest" description="Disordered" evidence="1">
    <location>
        <begin position="513"/>
        <end position="538"/>
    </location>
</feature>
<feature type="compositionally biased region" description="Acidic residues" evidence="1">
    <location>
        <begin position="638"/>
        <end position="648"/>
    </location>
</feature>
<organism evidence="2 3">
    <name type="scientific">Psilocybe cyanescens</name>
    <dbReference type="NCBI Taxonomy" id="93625"/>
    <lineage>
        <taxon>Eukaryota</taxon>
        <taxon>Fungi</taxon>
        <taxon>Dikarya</taxon>
        <taxon>Basidiomycota</taxon>
        <taxon>Agaricomycotina</taxon>
        <taxon>Agaricomycetes</taxon>
        <taxon>Agaricomycetidae</taxon>
        <taxon>Agaricales</taxon>
        <taxon>Agaricineae</taxon>
        <taxon>Strophariaceae</taxon>
        <taxon>Psilocybe</taxon>
    </lineage>
</organism>
<feature type="compositionally biased region" description="Low complexity" evidence="1">
    <location>
        <begin position="264"/>
        <end position="273"/>
    </location>
</feature>
<feature type="region of interest" description="Disordered" evidence="1">
    <location>
        <begin position="787"/>
        <end position="809"/>
    </location>
</feature>
<name>A0A409XMC0_PSICY</name>
<sequence>MSLKPPVKAQGMAQDADFTPVIFPLEGDIPFAPSLASGSSSNKGPNGLSYMERLAKKHEALARMVREEPRFLPHADQNSDGTASDERVTVLRELVREALVKADGNPADGKYIFLTQLLRLKSTSGLNGRWSGVRTDLSPPEELKGPGLGWINAKTETEWKEWERKYEAERRVKDKVENWKKTVEAPSKDSSLQESLQDAPALKGHSRTTAAVPGSKVSSVSVAVDPLKSSTPFGFSVVKRTQKTAVGKPSGSGSGNAKVPPKKPSGSASSKPGKGAHNKHIADLPEHSFIPPSFPSSQLLTSTPKHAARPSSNEPRKPDPIPHIAQLSSSEISIVPETSQQQQRQLSSPRVTKTYGRHNPSPSQPLEASASLPAIPAPSTPTRNLIGEDDSFFNTNNKRILASPTTPHNNEQRALKRARTLSGFLDSPFTPPPPPQQTSTGFIGYMNRSPRTPTNMHRIAAPAAAAAPTSSPLSFPPSSSPKKAAVPTLVDLLASAKKGKKKFPAAAIAKPLSKDKGKGKDTTKEKTPLADAEEAQQAADSYVQQHRIVSPVTPFLFPEAEVIPMVEEELEEETVAKEVEDDSVHANFHDLSGGAQDPHSPSFDPYPEPTPMPYDDPSLIPVDAMSPAKSLSSLAGSDSEDEGDDNDDNEKSVGFSFRPQVTSTQQRGPFAGTSIGTSAIGRVGGGGGNTEVGVQESQPSHNLSQITKDSWESIYAPPSNPKSKSSSSKEARSKSPSEQQPRHYQLPQATPSSNPFAYNSQFATSVSKSVYDVDRLLEQDVELAYSGWIRDPYADDVEDDGNLEPDSSP</sequence>
<evidence type="ECO:0000256" key="1">
    <source>
        <dbReference type="SAM" id="MobiDB-lite"/>
    </source>
</evidence>
<keyword evidence="3" id="KW-1185">Reference proteome</keyword>
<feature type="compositionally biased region" description="Polar residues" evidence="1">
    <location>
        <begin position="326"/>
        <end position="338"/>
    </location>
</feature>
<gene>
    <name evidence="2" type="ORF">CVT25_000976</name>
</gene>
<dbReference type="STRING" id="93625.A0A409XMC0"/>
<feature type="compositionally biased region" description="Polar residues" evidence="1">
    <location>
        <begin position="295"/>
        <end position="304"/>
    </location>
</feature>
<feature type="region of interest" description="Disordered" evidence="1">
    <location>
        <begin position="183"/>
        <end position="217"/>
    </location>
</feature>
<proteinExistence type="predicted"/>
<dbReference type="OrthoDB" id="3218262at2759"/>